<dbReference type="Gene3D" id="3.40.30.10">
    <property type="entry name" value="Glutaredoxin"/>
    <property type="match status" value="1"/>
</dbReference>
<evidence type="ECO:0008006" key="3">
    <source>
        <dbReference type="Google" id="ProtNLM"/>
    </source>
</evidence>
<name>A0AA35RW84_GEOBA</name>
<reference evidence="1" key="1">
    <citation type="submission" date="2023-03" db="EMBL/GenBank/DDBJ databases">
        <authorList>
            <person name="Steffen K."/>
            <person name="Cardenas P."/>
        </authorList>
    </citation>
    <scope>NUCLEOTIDE SEQUENCE</scope>
</reference>
<evidence type="ECO:0000313" key="1">
    <source>
        <dbReference type="EMBL" id="CAI8018379.1"/>
    </source>
</evidence>
<dbReference type="AlphaFoldDB" id="A0AA35RW84"/>
<dbReference type="InterPro" id="IPR036249">
    <property type="entry name" value="Thioredoxin-like_sf"/>
</dbReference>
<dbReference type="EMBL" id="CASHTH010001687">
    <property type="protein sequence ID" value="CAI8018379.1"/>
    <property type="molecule type" value="Genomic_DNA"/>
</dbReference>
<gene>
    <name evidence="1" type="ORF">GBAR_LOCUS11147</name>
</gene>
<evidence type="ECO:0000313" key="2">
    <source>
        <dbReference type="Proteomes" id="UP001174909"/>
    </source>
</evidence>
<accession>A0AA35RW84</accession>
<comment type="caution">
    <text evidence="1">The sequence shown here is derived from an EMBL/GenBank/DDBJ whole genome shotgun (WGS) entry which is preliminary data.</text>
</comment>
<protein>
    <recommendedName>
        <fullName evidence="3">Thioredoxin family protein</fullName>
    </recommendedName>
</protein>
<dbReference type="SUPFAM" id="SSF52833">
    <property type="entry name" value="Thioredoxin-like"/>
    <property type="match status" value="1"/>
</dbReference>
<sequence>MVREASVVTAERYAQGMTYDDYMSSINVNKARFEEYYANVQLDSDQSSSLRELASSEGGPARMMVIGEDWCGDVVRELPVLARVAEAAGIELRIFPRDENHDIMNEYLKEGLYMSIPVAVFYDQGHEYICHWIERSATAGREQGEIESTIRSEQPDISDQDFGRQRRARTAARAGDWQKATVDELVGLLQEHLH</sequence>
<organism evidence="1 2">
    <name type="scientific">Geodia barretti</name>
    <name type="common">Barrett's horny sponge</name>
    <dbReference type="NCBI Taxonomy" id="519541"/>
    <lineage>
        <taxon>Eukaryota</taxon>
        <taxon>Metazoa</taxon>
        <taxon>Porifera</taxon>
        <taxon>Demospongiae</taxon>
        <taxon>Heteroscleromorpha</taxon>
        <taxon>Tetractinellida</taxon>
        <taxon>Astrophorina</taxon>
        <taxon>Geodiidae</taxon>
        <taxon>Geodia</taxon>
    </lineage>
</organism>
<dbReference type="Proteomes" id="UP001174909">
    <property type="component" value="Unassembled WGS sequence"/>
</dbReference>
<proteinExistence type="predicted"/>
<keyword evidence="2" id="KW-1185">Reference proteome</keyword>
<dbReference type="Pfam" id="PF14595">
    <property type="entry name" value="Thioredoxin_9"/>
    <property type="match status" value="1"/>
</dbReference>